<gene>
    <name evidence="7" type="ORF">Salmuc_04557</name>
</gene>
<dbReference type="HOGENOM" id="CLU_117503_1_2_5"/>
<dbReference type="GO" id="GO:0003680">
    <property type="term" value="F:minor groove of adenine-thymine-rich DNA binding"/>
    <property type="evidence" value="ECO:0007669"/>
    <property type="project" value="TreeGrafter"/>
</dbReference>
<dbReference type="GO" id="GO:0001217">
    <property type="term" value="F:DNA-binding transcription repressor activity"/>
    <property type="evidence" value="ECO:0007669"/>
    <property type="project" value="TreeGrafter"/>
</dbReference>
<evidence type="ECO:0000256" key="3">
    <source>
        <dbReference type="ARBA" id="ARBA00022490"/>
    </source>
</evidence>
<dbReference type="AlphaFoldDB" id="S9RNU8"/>
<dbReference type="Proteomes" id="UP000015347">
    <property type="component" value="Unassembled WGS sequence"/>
</dbReference>
<evidence type="ECO:0000259" key="6">
    <source>
        <dbReference type="SMART" id="SM00528"/>
    </source>
</evidence>
<dbReference type="GO" id="GO:0005829">
    <property type="term" value="C:cytosol"/>
    <property type="evidence" value="ECO:0007669"/>
    <property type="project" value="TreeGrafter"/>
</dbReference>
<dbReference type="Gene3D" id="4.10.430.10">
    <property type="entry name" value="Histone-like protein H-NS, C-terminal domain"/>
    <property type="match status" value="1"/>
</dbReference>
<keyword evidence="8" id="KW-1185">Reference proteome</keyword>
<dbReference type="eggNOG" id="COG2916">
    <property type="taxonomic scope" value="Bacteria"/>
</dbReference>
<dbReference type="PANTHER" id="PTHR38097">
    <property type="match status" value="1"/>
</dbReference>
<keyword evidence="3" id="KW-0963">Cytoplasm</keyword>
<evidence type="ECO:0000256" key="1">
    <source>
        <dbReference type="ARBA" id="ARBA00004453"/>
    </source>
</evidence>
<proteinExistence type="inferred from homology"/>
<organism evidence="7 8">
    <name type="scientific">Salipiger mucosus DSM 16094</name>
    <dbReference type="NCBI Taxonomy" id="1123237"/>
    <lineage>
        <taxon>Bacteria</taxon>
        <taxon>Pseudomonadati</taxon>
        <taxon>Pseudomonadota</taxon>
        <taxon>Alphaproteobacteria</taxon>
        <taxon>Rhodobacterales</taxon>
        <taxon>Roseobacteraceae</taxon>
        <taxon>Salipiger</taxon>
    </lineage>
</organism>
<dbReference type="GO" id="GO:0009295">
    <property type="term" value="C:nucleoid"/>
    <property type="evidence" value="ECO:0007669"/>
    <property type="project" value="UniProtKB-SubCell"/>
</dbReference>
<feature type="domain" description="DNA-binding protein H-NS-like C-terminal" evidence="6">
    <location>
        <begin position="59"/>
        <end position="104"/>
    </location>
</feature>
<dbReference type="GO" id="GO:0032993">
    <property type="term" value="C:protein-DNA complex"/>
    <property type="evidence" value="ECO:0007669"/>
    <property type="project" value="TreeGrafter"/>
</dbReference>
<comment type="similarity">
    <text evidence="2">Belongs to the histone-like protein H-NS family.</text>
</comment>
<evidence type="ECO:0000313" key="7">
    <source>
        <dbReference type="EMBL" id="EPX75639.1"/>
    </source>
</evidence>
<keyword evidence="4" id="KW-0238">DNA-binding</keyword>
<reference evidence="8" key="1">
    <citation type="journal article" date="2014" name="Stand. Genomic Sci.">
        <title>Genome sequence of the exopolysaccharide-producing Salipiger mucosus type strain (DSM 16094(T)), a moderately halophilic member of the Roseobacter clade.</title>
        <authorList>
            <person name="Riedel T."/>
            <person name="Spring S."/>
            <person name="Fiebig A."/>
            <person name="Petersen J."/>
            <person name="Kyrpides N.C."/>
            <person name="Goker M."/>
            <person name="Klenk H.P."/>
        </authorList>
    </citation>
    <scope>NUCLEOTIDE SEQUENCE [LARGE SCALE GENOMIC DNA]</scope>
    <source>
        <strain evidence="8">DSM 16094</strain>
    </source>
</reference>
<feature type="region of interest" description="Disordered" evidence="5">
    <location>
        <begin position="54"/>
        <end position="77"/>
    </location>
</feature>
<dbReference type="SMART" id="SM00528">
    <property type="entry name" value="HNS"/>
    <property type="match status" value="1"/>
</dbReference>
<dbReference type="GO" id="GO:0003681">
    <property type="term" value="F:bent DNA binding"/>
    <property type="evidence" value="ECO:0007669"/>
    <property type="project" value="TreeGrafter"/>
</dbReference>
<dbReference type="InterPro" id="IPR027444">
    <property type="entry name" value="H-NS_C_dom"/>
</dbReference>
<dbReference type="SUPFAM" id="SSF81273">
    <property type="entry name" value="H-NS histone-like proteins"/>
    <property type="match status" value="1"/>
</dbReference>
<dbReference type="GO" id="GO:0000976">
    <property type="term" value="F:transcription cis-regulatory region binding"/>
    <property type="evidence" value="ECO:0007669"/>
    <property type="project" value="TreeGrafter"/>
</dbReference>
<dbReference type="InterPro" id="IPR037150">
    <property type="entry name" value="H-NS_C_dom_sf"/>
</dbReference>
<name>S9RNU8_9RHOB</name>
<dbReference type="PANTHER" id="PTHR38097:SF2">
    <property type="entry name" value="DNA-BINDING PROTEIN STPA"/>
    <property type="match status" value="1"/>
</dbReference>
<comment type="caution">
    <text evidence="7">The sequence shown here is derived from an EMBL/GenBank/DDBJ whole genome shotgun (WGS) entry which is preliminary data.</text>
</comment>
<evidence type="ECO:0000256" key="2">
    <source>
        <dbReference type="ARBA" id="ARBA00010610"/>
    </source>
</evidence>
<sequence length="105" mass="11713">MASVNLEELSLDELKQLQKDVSKAIETFEARRKKEARAAAEAVVREMGFSLSEVADAPTSKRSKGVPKYQHPENSELTWTGRGRKPAWFIEAVEAGKSPEDLLIK</sequence>
<evidence type="ECO:0000256" key="4">
    <source>
        <dbReference type="ARBA" id="ARBA00023125"/>
    </source>
</evidence>
<evidence type="ECO:0000256" key="5">
    <source>
        <dbReference type="SAM" id="MobiDB-lite"/>
    </source>
</evidence>
<dbReference type="Pfam" id="PF00816">
    <property type="entry name" value="Histone_HNS"/>
    <property type="match status" value="1"/>
</dbReference>
<protein>
    <submittedName>
        <fullName evidence="7">Histone family protein nucleoid-structuring protein H-NS</fullName>
    </submittedName>
</protein>
<dbReference type="OrthoDB" id="5297879at2"/>
<dbReference type="RefSeq" id="WP_020041623.1">
    <property type="nucleotide sequence ID" value="NZ_KE557290.1"/>
</dbReference>
<comment type="subcellular location">
    <subcellularLocation>
        <location evidence="1">Cytoplasm</location>
        <location evidence="1">Nucleoid</location>
    </subcellularLocation>
</comment>
<evidence type="ECO:0000313" key="8">
    <source>
        <dbReference type="Proteomes" id="UP000015347"/>
    </source>
</evidence>
<accession>S9RNU8</accession>
<dbReference type="EMBL" id="APVH01000070">
    <property type="protein sequence ID" value="EPX75639.1"/>
    <property type="molecule type" value="Genomic_DNA"/>
</dbReference>